<name>A0A2N1M5B1_9GLOM</name>
<dbReference type="VEuPathDB" id="FungiDB:RhiirFUN_009590"/>
<accession>A0A2N1M5B1</accession>
<evidence type="ECO:0000313" key="1">
    <source>
        <dbReference type="EMBL" id="PKK56799.1"/>
    </source>
</evidence>
<dbReference type="Proteomes" id="UP000233469">
    <property type="component" value="Unassembled WGS sequence"/>
</dbReference>
<gene>
    <name evidence="1" type="ORF">RhiirC2_799264</name>
</gene>
<dbReference type="VEuPathDB" id="FungiDB:FUN_007150"/>
<dbReference type="VEuPathDB" id="FungiDB:RhiirA1_478645"/>
<dbReference type="EMBL" id="LLXL01005102">
    <property type="protein sequence ID" value="PKK56799.1"/>
    <property type="molecule type" value="Genomic_DNA"/>
</dbReference>
<organism evidence="1 2">
    <name type="scientific">Rhizophagus irregularis</name>
    <dbReference type="NCBI Taxonomy" id="588596"/>
    <lineage>
        <taxon>Eukaryota</taxon>
        <taxon>Fungi</taxon>
        <taxon>Fungi incertae sedis</taxon>
        <taxon>Mucoromycota</taxon>
        <taxon>Glomeromycotina</taxon>
        <taxon>Glomeromycetes</taxon>
        <taxon>Glomerales</taxon>
        <taxon>Glomeraceae</taxon>
        <taxon>Rhizophagus</taxon>
    </lineage>
</organism>
<reference evidence="1 2" key="2">
    <citation type="submission" date="2017-10" db="EMBL/GenBank/DDBJ databases">
        <title>Extensive intraspecific genome diversity in a model arbuscular mycorrhizal fungus.</title>
        <authorList>
            <person name="Chen E.C.H."/>
            <person name="Morin E."/>
            <person name="Baudet D."/>
            <person name="Noel J."/>
            <person name="Ndikumana S."/>
            <person name="Charron P."/>
            <person name="St-Onge C."/>
            <person name="Giorgi J."/>
            <person name="Grigoriev I.V."/>
            <person name="Roux C."/>
            <person name="Martin F.M."/>
            <person name="Corradi N."/>
        </authorList>
    </citation>
    <scope>NUCLEOTIDE SEQUENCE [LARGE SCALE GENOMIC DNA]</scope>
    <source>
        <strain evidence="1 2">C2</strain>
    </source>
</reference>
<evidence type="ECO:0000313" key="2">
    <source>
        <dbReference type="Proteomes" id="UP000233469"/>
    </source>
</evidence>
<proteinExistence type="predicted"/>
<protein>
    <submittedName>
        <fullName evidence="1">Uncharacterized protein</fullName>
    </submittedName>
</protein>
<dbReference type="AlphaFoldDB" id="A0A2N1M5B1"/>
<reference evidence="1 2" key="1">
    <citation type="submission" date="2016-04" db="EMBL/GenBank/DDBJ databases">
        <title>Genome analyses suggest a sexual origin of heterokaryosis in a supposedly ancient asexual fungus.</title>
        <authorList>
            <person name="Ropars J."/>
            <person name="Sedzielewska K."/>
            <person name="Noel J."/>
            <person name="Charron P."/>
            <person name="Farinelli L."/>
            <person name="Marton T."/>
            <person name="Kruger M."/>
            <person name="Pelin A."/>
            <person name="Brachmann A."/>
            <person name="Corradi N."/>
        </authorList>
    </citation>
    <scope>NUCLEOTIDE SEQUENCE [LARGE SCALE GENOMIC DNA]</scope>
    <source>
        <strain evidence="1 2">C2</strain>
    </source>
</reference>
<sequence length="95" mass="10803">MPTSLYQGLTVLLITLSSQKEALRLLNKDKDQTKELLLFEQELQDVHKDDNNTLEDNITSNNRDKITTSIETTHLSTETTPLTPLNLNTKYSISI</sequence>
<comment type="caution">
    <text evidence="1">The sequence shown here is derived from an EMBL/GenBank/DDBJ whole genome shotgun (WGS) entry which is preliminary data.</text>
</comment>